<organism evidence="2 3">
    <name type="scientific">Elysia marginata</name>
    <dbReference type="NCBI Taxonomy" id="1093978"/>
    <lineage>
        <taxon>Eukaryota</taxon>
        <taxon>Metazoa</taxon>
        <taxon>Spiralia</taxon>
        <taxon>Lophotrochozoa</taxon>
        <taxon>Mollusca</taxon>
        <taxon>Gastropoda</taxon>
        <taxon>Heterobranchia</taxon>
        <taxon>Euthyneura</taxon>
        <taxon>Panpulmonata</taxon>
        <taxon>Sacoglossa</taxon>
        <taxon>Placobranchoidea</taxon>
        <taxon>Plakobranchidae</taxon>
        <taxon>Elysia</taxon>
    </lineage>
</organism>
<proteinExistence type="predicted"/>
<comment type="caution">
    <text evidence="2">The sequence shown here is derived from an EMBL/GenBank/DDBJ whole genome shotgun (WGS) entry which is preliminary data.</text>
</comment>
<evidence type="ECO:0000313" key="2">
    <source>
        <dbReference type="EMBL" id="GFR67046.1"/>
    </source>
</evidence>
<dbReference type="AlphaFoldDB" id="A0AAV4F2L5"/>
<evidence type="ECO:0000256" key="1">
    <source>
        <dbReference type="SAM" id="MobiDB-lite"/>
    </source>
</evidence>
<protein>
    <submittedName>
        <fullName evidence="2">Uncharacterized protein</fullName>
    </submittedName>
</protein>
<name>A0AAV4F2L5_9GAST</name>
<dbReference type="Proteomes" id="UP000762676">
    <property type="component" value="Unassembled WGS sequence"/>
</dbReference>
<keyword evidence="3" id="KW-1185">Reference proteome</keyword>
<feature type="region of interest" description="Disordered" evidence="1">
    <location>
        <begin position="46"/>
        <end position="66"/>
    </location>
</feature>
<feature type="non-terminal residue" evidence="2">
    <location>
        <position position="66"/>
    </location>
</feature>
<reference evidence="2 3" key="1">
    <citation type="journal article" date="2021" name="Elife">
        <title>Chloroplast acquisition without the gene transfer in kleptoplastic sea slugs, Plakobranchus ocellatus.</title>
        <authorList>
            <person name="Maeda T."/>
            <person name="Takahashi S."/>
            <person name="Yoshida T."/>
            <person name="Shimamura S."/>
            <person name="Takaki Y."/>
            <person name="Nagai Y."/>
            <person name="Toyoda A."/>
            <person name="Suzuki Y."/>
            <person name="Arimoto A."/>
            <person name="Ishii H."/>
            <person name="Satoh N."/>
            <person name="Nishiyama T."/>
            <person name="Hasebe M."/>
            <person name="Maruyama T."/>
            <person name="Minagawa J."/>
            <person name="Obokata J."/>
            <person name="Shigenobu S."/>
        </authorList>
    </citation>
    <scope>NUCLEOTIDE SEQUENCE [LARGE SCALE GENOMIC DNA]</scope>
</reference>
<sequence>MPEIRRGTGYLRYRAYNGGTLQQARAAVVLEVAKEVRTRTYAQVTKSTRTPVASVNAPDLSSKVQQ</sequence>
<accession>A0AAV4F2L5</accession>
<evidence type="ECO:0000313" key="3">
    <source>
        <dbReference type="Proteomes" id="UP000762676"/>
    </source>
</evidence>
<dbReference type="EMBL" id="BMAT01004045">
    <property type="protein sequence ID" value="GFR67046.1"/>
    <property type="molecule type" value="Genomic_DNA"/>
</dbReference>
<gene>
    <name evidence="2" type="ORF">ElyMa_001986900</name>
</gene>